<evidence type="ECO:0000313" key="4">
    <source>
        <dbReference type="WBParaSite" id="ALUE_0001980801-mRNA-1"/>
    </source>
</evidence>
<dbReference type="Pfam" id="PF03125">
    <property type="entry name" value="Sre"/>
    <property type="match status" value="1"/>
</dbReference>
<name>A0A0M3IM30_ASCLU</name>
<reference evidence="4" key="1">
    <citation type="submission" date="2017-02" db="UniProtKB">
        <authorList>
            <consortium name="WormBaseParasite"/>
        </authorList>
    </citation>
    <scope>IDENTIFICATION</scope>
</reference>
<organism evidence="3 4">
    <name type="scientific">Ascaris lumbricoides</name>
    <name type="common">Giant roundworm</name>
    <dbReference type="NCBI Taxonomy" id="6252"/>
    <lineage>
        <taxon>Eukaryota</taxon>
        <taxon>Metazoa</taxon>
        <taxon>Ecdysozoa</taxon>
        <taxon>Nematoda</taxon>
        <taxon>Chromadorea</taxon>
        <taxon>Rhabditida</taxon>
        <taxon>Spirurina</taxon>
        <taxon>Ascaridomorpha</taxon>
        <taxon>Ascaridoidea</taxon>
        <taxon>Ascarididae</taxon>
        <taxon>Ascaris</taxon>
    </lineage>
</organism>
<dbReference type="InterPro" id="IPR004151">
    <property type="entry name" value="7TM_GPCR_serpentine_rcpt_Sre"/>
</dbReference>
<keyword evidence="2" id="KW-0812">Transmembrane</keyword>
<proteinExistence type="inferred from homology"/>
<dbReference type="AlphaFoldDB" id="A0A0M3IM30"/>
<dbReference type="GO" id="GO:0016020">
    <property type="term" value="C:membrane"/>
    <property type="evidence" value="ECO:0007669"/>
    <property type="project" value="InterPro"/>
</dbReference>
<dbReference type="WBParaSite" id="ALUE_0001980801-mRNA-1">
    <property type="protein sequence ID" value="ALUE_0001980801-mRNA-1"/>
    <property type="gene ID" value="ALUE_0001980801"/>
</dbReference>
<evidence type="ECO:0000256" key="2">
    <source>
        <dbReference type="SAM" id="Phobius"/>
    </source>
</evidence>
<feature type="transmembrane region" description="Helical" evidence="2">
    <location>
        <begin position="36"/>
        <end position="58"/>
    </location>
</feature>
<comment type="similarity">
    <text evidence="1">Belongs to the nematode receptor-like protein sre family.</text>
</comment>
<evidence type="ECO:0000313" key="3">
    <source>
        <dbReference type="Proteomes" id="UP000036681"/>
    </source>
</evidence>
<protein>
    <submittedName>
        <fullName evidence="4">Uncharacterized protein</fullName>
    </submittedName>
</protein>
<keyword evidence="2" id="KW-1133">Transmembrane helix</keyword>
<accession>A0A0M3IM30</accession>
<sequence length="148" mass="17613">MIRRFPTKLQKFYDNKRISSLSQKFQLHENLRSFEFIKNAFVCSAYIVVIACAVHVSIRFKLIVQNPFKLFAKLRYCNITYNHAIVVPFVGARCNPVWMRDYNRLTNHCFPWRRQDNKVVHPIANLPNNVDANAISECYFQQLKIEWN</sequence>
<keyword evidence="3" id="KW-1185">Reference proteome</keyword>
<dbReference type="Proteomes" id="UP000036681">
    <property type="component" value="Unplaced"/>
</dbReference>
<keyword evidence="2" id="KW-0472">Membrane</keyword>
<dbReference type="GO" id="GO:0007606">
    <property type="term" value="P:sensory perception of chemical stimulus"/>
    <property type="evidence" value="ECO:0007669"/>
    <property type="project" value="InterPro"/>
</dbReference>
<evidence type="ECO:0000256" key="1">
    <source>
        <dbReference type="ARBA" id="ARBA00006803"/>
    </source>
</evidence>